<proteinExistence type="inferred from homology"/>
<evidence type="ECO:0000256" key="4">
    <source>
        <dbReference type="ARBA" id="ARBA00022827"/>
    </source>
</evidence>
<gene>
    <name evidence="7" type="primary">nasD</name>
    <name evidence="7" type="ORF">Dpo_11c00510</name>
</gene>
<keyword evidence="4" id="KW-0274">FAD</keyword>
<dbReference type="PRINTS" id="PR00368">
    <property type="entry name" value="FADPNR"/>
</dbReference>
<reference evidence="7 8" key="1">
    <citation type="journal article" date="2013" name="Genome Announc.">
        <title>Draft Genome Sequence of Desulfotignum phosphitoxidans DSM 13687 Strain FiPS-3.</title>
        <authorList>
            <person name="Poehlein A."/>
            <person name="Daniel R."/>
            <person name="Simeonova D.D."/>
        </authorList>
    </citation>
    <scope>NUCLEOTIDE SEQUENCE [LARGE SCALE GENOMIC DNA]</scope>
    <source>
        <strain evidence="7 8">DSM 13687</strain>
    </source>
</reference>
<dbReference type="AlphaFoldDB" id="S0FXL3"/>
<feature type="domain" description="FAD/NAD(P)-binding" evidence="5">
    <location>
        <begin position="2"/>
        <end position="281"/>
    </location>
</feature>
<organism evidence="7 8">
    <name type="scientific">Desulfotignum phosphitoxidans DSM 13687</name>
    <dbReference type="NCBI Taxonomy" id="1286635"/>
    <lineage>
        <taxon>Bacteria</taxon>
        <taxon>Pseudomonadati</taxon>
        <taxon>Thermodesulfobacteriota</taxon>
        <taxon>Desulfobacteria</taxon>
        <taxon>Desulfobacterales</taxon>
        <taxon>Desulfobacteraceae</taxon>
        <taxon>Desulfotignum</taxon>
    </lineage>
</organism>
<dbReference type="InterPro" id="IPR016156">
    <property type="entry name" value="FAD/NAD-linked_Rdtase_dimer_sf"/>
</dbReference>
<evidence type="ECO:0000313" key="7">
    <source>
        <dbReference type="EMBL" id="EMS77909.1"/>
    </source>
</evidence>
<evidence type="ECO:0000256" key="1">
    <source>
        <dbReference type="ARBA" id="ARBA00001974"/>
    </source>
</evidence>
<protein>
    <submittedName>
        <fullName evidence="7">Nitrite reductase NasD</fullName>
        <ecNumber evidence="7">1.7.1.4</ecNumber>
    </submittedName>
</protein>
<dbReference type="GO" id="GO:0008942">
    <property type="term" value="F:nitrite reductase [NAD(P)H] activity"/>
    <property type="evidence" value="ECO:0007669"/>
    <property type="project" value="UniProtKB-EC"/>
</dbReference>
<dbReference type="Pfam" id="PF07992">
    <property type="entry name" value="Pyr_redox_2"/>
    <property type="match status" value="1"/>
</dbReference>
<evidence type="ECO:0000259" key="5">
    <source>
        <dbReference type="Pfam" id="PF07992"/>
    </source>
</evidence>
<evidence type="ECO:0000256" key="3">
    <source>
        <dbReference type="ARBA" id="ARBA00022630"/>
    </source>
</evidence>
<evidence type="ECO:0000259" key="6">
    <source>
        <dbReference type="Pfam" id="PF18267"/>
    </source>
</evidence>
<comment type="caution">
    <text evidence="7">The sequence shown here is derived from an EMBL/GenBank/DDBJ whole genome shotgun (WGS) entry which is preliminary data.</text>
</comment>
<keyword evidence="7" id="KW-0560">Oxidoreductase</keyword>
<dbReference type="PANTHER" id="PTHR43429">
    <property type="entry name" value="PYRIDINE NUCLEOTIDE-DISULFIDE OXIDOREDUCTASE DOMAIN-CONTAINING"/>
    <property type="match status" value="1"/>
</dbReference>
<dbReference type="SUPFAM" id="SSF51905">
    <property type="entry name" value="FAD/NAD(P)-binding domain"/>
    <property type="match status" value="2"/>
</dbReference>
<evidence type="ECO:0000256" key="2">
    <source>
        <dbReference type="ARBA" id="ARBA00006442"/>
    </source>
</evidence>
<dbReference type="Proteomes" id="UP000014216">
    <property type="component" value="Unassembled WGS sequence"/>
</dbReference>
<sequence>MKHLIIGNGTAGINAARAIREMDATAAIVMVSDETFPPYSRPMISYVLEGAEPHEKLPLFPDNVYEDLNITPVLGHRVAHLDVKKKIVRLEDATEIDFHTLLIASGADARQIKVPGSDLGNIFTMRTQKDVLDHLKAVSQGVKNALVLGGGLVGFKAAHALLKRGINVTMLITSPYPLAMQVDETAGKMILKELQTHGLTVKVGVSVTAFDGDETVKNARLDSGETLECDLVIVGKGVDPSLGFIPENDIDMGYGIQVDSYLCSSVPDIYAAGDAAETFDIARQTRWINAIWPEAAIQGRIAGFNMAGRKVSYPGSLGRNVMRIYGLDVMTMGLANPENTKDLEIIQAGDEKAGAYRRLVFSGDILVGAVLINQIEQGGILRAMIENRVPVRIPKKYLMSLNYNYSRLL</sequence>
<keyword evidence="8" id="KW-1185">Reference proteome</keyword>
<feature type="domain" description="NADH-rubredoxin oxidoreductase C-terminal" evidence="6">
    <location>
        <begin position="321"/>
        <end position="388"/>
    </location>
</feature>
<comment type="similarity">
    <text evidence="2">Belongs to the FAD-dependent oxidoreductase family.</text>
</comment>
<dbReference type="Gene3D" id="3.50.50.60">
    <property type="entry name" value="FAD/NAD(P)-binding domain"/>
    <property type="match status" value="2"/>
</dbReference>
<dbReference type="EMBL" id="APJX01000011">
    <property type="protein sequence ID" value="EMS77909.1"/>
    <property type="molecule type" value="Genomic_DNA"/>
</dbReference>
<comment type="cofactor">
    <cofactor evidence="1">
        <name>FAD</name>
        <dbReference type="ChEBI" id="CHEBI:57692"/>
    </cofactor>
</comment>
<evidence type="ECO:0000313" key="8">
    <source>
        <dbReference type="Proteomes" id="UP000014216"/>
    </source>
</evidence>
<dbReference type="Gene3D" id="3.30.390.30">
    <property type="match status" value="1"/>
</dbReference>
<dbReference type="PRINTS" id="PR00411">
    <property type="entry name" value="PNDRDTASEI"/>
</dbReference>
<accession>S0FXL3</accession>
<dbReference type="Pfam" id="PF18267">
    <property type="entry name" value="Rubredoxin_C"/>
    <property type="match status" value="1"/>
</dbReference>
<dbReference type="InterPro" id="IPR041575">
    <property type="entry name" value="Rubredoxin_C"/>
</dbReference>
<dbReference type="InterPro" id="IPR050260">
    <property type="entry name" value="FAD-bd_OxRdtase"/>
</dbReference>
<dbReference type="RefSeq" id="WP_006968054.1">
    <property type="nucleotide sequence ID" value="NZ_APJX01000011.1"/>
</dbReference>
<dbReference type="OrthoDB" id="9768666at2"/>
<name>S0FXL3_9BACT</name>
<dbReference type="PANTHER" id="PTHR43429:SF3">
    <property type="entry name" value="NITRITE REDUCTASE [NAD(P)H]"/>
    <property type="match status" value="1"/>
</dbReference>
<dbReference type="InterPro" id="IPR036188">
    <property type="entry name" value="FAD/NAD-bd_sf"/>
</dbReference>
<dbReference type="InterPro" id="IPR023753">
    <property type="entry name" value="FAD/NAD-binding_dom"/>
</dbReference>
<keyword evidence="3" id="KW-0285">Flavoprotein</keyword>
<dbReference type="EC" id="1.7.1.4" evidence="7"/>